<dbReference type="Gene3D" id="3.40.50.1010">
    <property type="entry name" value="5'-nuclease"/>
    <property type="match status" value="1"/>
</dbReference>
<name>A0AA43ZGI4_9HYPH</name>
<protein>
    <submittedName>
        <fullName evidence="2">Type II toxin-antitoxin system VapC family toxin</fullName>
    </submittedName>
</protein>
<dbReference type="InterPro" id="IPR041705">
    <property type="entry name" value="PIN_Sll0205"/>
</dbReference>
<dbReference type="RefSeq" id="WP_167129223.1">
    <property type="nucleotide sequence ID" value="NZ_JAANCM010000005.1"/>
</dbReference>
<keyword evidence="3" id="KW-1185">Reference proteome</keyword>
<evidence type="ECO:0000313" key="3">
    <source>
        <dbReference type="Proteomes" id="UP001155840"/>
    </source>
</evidence>
<feature type="domain" description="PIN" evidence="1">
    <location>
        <begin position="5"/>
        <end position="126"/>
    </location>
</feature>
<comment type="caution">
    <text evidence="2">The sequence shown here is derived from an EMBL/GenBank/DDBJ whole genome shotgun (WGS) entry which is preliminary data.</text>
</comment>
<sequence>MRNEILLDTCAVIWMATGQPMRPEAIDVFKAAGSGNGRLYVSAISAWEIGMLMSRGRLPATKDALSWFNEFVAEGDITVEAASPDILVAASYLPSLAHRDPIDRIIIATARERDLRIVTRDHVILDYGALGNVMTLAC</sequence>
<dbReference type="InterPro" id="IPR002716">
    <property type="entry name" value="PIN_dom"/>
</dbReference>
<dbReference type="InterPro" id="IPR052919">
    <property type="entry name" value="TA_system_RNase"/>
</dbReference>
<dbReference type="CDD" id="cd09872">
    <property type="entry name" value="PIN_Sll0205-like"/>
    <property type="match status" value="1"/>
</dbReference>
<organism evidence="2 3">
    <name type="scientific">Ferranicluibacter rubi</name>
    <dbReference type="NCBI Taxonomy" id="2715133"/>
    <lineage>
        <taxon>Bacteria</taxon>
        <taxon>Pseudomonadati</taxon>
        <taxon>Pseudomonadota</taxon>
        <taxon>Alphaproteobacteria</taxon>
        <taxon>Hyphomicrobiales</taxon>
        <taxon>Rhizobiaceae</taxon>
        <taxon>Ferranicluibacter</taxon>
    </lineage>
</organism>
<reference evidence="2" key="1">
    <citation type="submission" date="2020-03" db="EMBL/GenBank/DDBJ databases">
        <title>Ferranicluibacter endophyticum gen. nov., sp. nov., a new genus isolated from Rubus ulmifolius Schott. stem.</title>
        <authorList>
            <person name="Roca-Couso R."/>
            <person name="Flores-Felix J.D."/>
            <person name="Igual J.M."/>
            <person name="Rivas R."/>
        </authorList>
    </citation>
    <scope>NUCLEOTIDE SEQUENCE</scope>
    <source>
        <strain evidence="2">CRRU44</strain>
    </source>
</reference>
<dbReference type="InterPro" id="IPR029060">
    <property type="entry name" value="PIN-like_dom_sf"/>
</dbReference>
<accession>A0AA43ZGI4</accession>
<evidence type="ECO:0000313" key="2">
    <source>
        <dbReference type="EMBL" id="NHT76523.1"/>
    </source>
</evidence>
<dbReference type="Pfam" id="PF01850">
    <property type="entry name" value="PIN"/>
    <property type="match status" value="1"/>
</dbReference>
<dbReference type="PANTHER" id="PTHR36173">
    <property type="entry name" value="RIBONUCLEASE VAPC16-RELATED"/>
    <property type="match status" value="1"/>
</dbReference>
<dbReference type="Proteomes" id="UP001155840">
    <property type="component" value="Unassembled WGS sequence"/>
</dbReference>
<gene>
    <name evidence="2" type="ORF">G8E10_12305</name>
</gene>
<dbReference type="PANTHER" id="PTHR36173:SF1">
    <property type="entry name" value="RIBONUCLEASE VAPC22"/>
    <property type="match status" value="1"/>
</dbReference>
<dbReference type="AlphaFoldDB" id="A0AA43ZGI4"/>
<dbReference type="SUPFAM" id="SSF88723">
    <property type="entry name" value="PIN domain-like"/>
    <property type="match status" value="1"/>
</dbReference>
<evidence type="ECO:0000259" key="1">
    <source>
        <dbReference type="Pfam" id="PF01850"/>
    </source>
</evidence>
<proteinExistence type="predicted"/>
<dbReference type="EMBL" id="JAANCM010000005">
    <property type="protein sequence ID" value="NHT76523.1"/>
    <property type="molecule type" value="Genomic_DNA"/>
</dbReference>